<dbReference type="RefSeq" id="WP_039084184.1">
    <property type="nucleotide sequence ID" value="NZ_JPXS01000036.1"/>
</dbReference>
<gene>
    <name evidence="3" type="ORF">JP32_07695</name>
</gene>
<name>A0A0A2XF99_9PAST</name>
<dbReference type="PIRSF" id="PIRSF006054">
    <property type="entry name" value="UCP006054"/>
    <property type="match status" value="1"/>
</dbReference>
<evidence type="ECO:0000313" key="4">
    <source>
        <dbReference type="Proteomes" id="UP000030526"/>
    </source>
</evidence>
<dbReference type="PANTHER" id="PTHR30501">
    <property type="entry name" value="UPF0597 PROTEIN YHAM"/>
    <property type="match status" value="1"/>
</dbReference>
<dbReference type="Proteomes" id="UP000030526">
    <property type="component" value="Unassembled WGS sequence"/>
</dbReference>
<sequence>MDSRLQPFEHTLIQIVKQDVVPALGCTEPISLALASATAAKYLGHSNIEKIDAKVSPNLMKNGLGVSVPGTGMVGLPIAAAIGAIGGNADGGLEVLKNITPQQVEKAKQLLQTGAVNVSIKQTDHILYAESTLYSGNDRVRVIIEDQHTRITSIEKNGQILYQNPIQTIDEASQHHIFNQLNAKDIFDFSMQVDVEKITFINQAETLNAALSQEGLRQDYGLHIGRTLQKHIGDGLLSDDLLSRIMIQTTAASDARMGGAALPAMSNSGSGNQGITATMPVVVVANHLNIDSEQRTRALFLSHLIAIFIHSKLPKLSALCAVTTAAMGSCAGISYLLTNKFDTAAMAISSMIGDISGMLCDGAANSCAMKVSTSVTSAYKSVLMAINQTGVTGDEGIVEHTIDRSIDNLCAIACKSMQHTDFQIIEIMANKPQNQCK</sequence>
<comment type="similarity">
    <text evidence="1">Belongs to the UPF0597 family.</text>
</comment>
<comment type="caution">
    <text evidence="3">The sequence shown here is derived from an EMBL/GenBank/DDBJ whole genome shotgun (WGS) entry which is preliminary data.</text>
</comment>
<dbReference type="InterPro" id="IPR005130">
    <property type="entry name" value="Ser_deHydtase-like_asu"/>
</dbReference>
<dbReference type="HAMAP" id="MF_01845">
    <property type="entry name" value="UPF0597"/>
    <property type="match status" value="1"/>
</dbReference>
<reference evidence="3 4" key="1">
    <citation type="submission" date="2014-08" db="EMBL/GenBank/DDBJ databases">
        <title>Chaperone-usher fimbriae in a diverse selection of Gallibacterium genomes.</title>
        <authorList>
            <person name="Kudirkiene E."/>
            <person name="Bager R.J."/>
            <person name="Johnson T.J."/>
            <person name="Bojesen A.M."/>
        </authorList>
    </citation>
    <scope>NUCLEOTIDE SEQUENCE [LARGE SCALE GENOMIC DNA]</scope>
    <source>
        <strain evidence="3 4">20558/3kl.</strain>
    </source>
</reference>
<dbReference type="InterPro" id="IPR021144">
    <property type="entry name" value="UPF0597"/>
</dbReference>
<feature type="domain" description="Serine dehydratase-like alpha subunit" evidence="2">
    <location>
        <begin position="92"/>
        <end position="425"/>
    </location>
</feature>
<proteinExistence type="inferred from homology"/>
<evidence type="ECO:0000256" key="1">
    <source>
        <dbReference type="HAMAP-Rule" id="MF_01845"/>
    </source>
</evidence>
<accession>A0A0A2XF99</accession>
<dbReference type="EMBL" id="JPXS01000036">
    <property type="protein sequence ID" value="KGQ31061.1"/>
    <property type="molecule type" value="Genomic_DNA"/>
</dbReference>
<dbReference type="GO" id="GO:0080146">
    <property type="term" value="F:L-cysteine desulfhydrase activity"/>
    <property type="evidence" value="ECO:0007669"/>
    <property type="project" value="TreeGrafter"/>
</dbReference>
<dbReference type="GO" id="GO:0019450">
    <property type="term" value="P:L-cysteine catabolic process to pyruvate"/>
    <property type="evidence" value="ECO:0007669"/>
    <property type="project" value="TreeGrafter"/>
</dbReference>
<evidence type="ECO:0000259" key="2">
    <source>
        <dbReference type="Pfam" id="PF03313"/>
    </source>
</evidence>
<dbReference type="PANTHER" id="PTHR30501:SF2">
    <property type="entry name" value="UPF0597 PROTEIN YHAM"/>
    <property type="match status" value="1"/>
</dbReference>
<protein>
    <recommendedName>
        <fullName evidence="1">UPF0597 protein JP32_07695</fullName>
    </recommendedName>
</protein>
<dbReference type="Pfam" id="PF03313">
    <property type="entry name" value="SDH_alpha"/>
    <property type="match status" value="1"/>
</dbReference>
<dbReference type="AlphaFoldDB" id="A0A0A2XF99"/>
<organism evidence="3 4">
    <name type="scientific">Gallibacterium anatis</name>
    <dbReference type="NCBI Taxonomy" id="750"/>
    <lineage>
        <taxon>Bacteria</taxon>
        <taxon>Pseudomonadati</taxon>
        <taxon>Pseudomonadota</taxon>
        <taxon>Gammaproteobacteria</taxon>
        <taxon>Pasteurellales</taxon>
        <taxon>Pasteurellaceae</taxon>
        <taxon>Gallibacterium</taxon>
    </lineage>
</organism>
<evidence type="ECO:0000313" key="3">
    <source>
        <dbReference type="EMBL" id="KGQ31061.1"/>
    </source>
</evidence>